<dbReference type="SUPFAM" id="SSF51735">
    <property type="entry name" value="NAD(P)-binding Rossmann-fold domains"/>
    <property type="match status" value="1"/>
</dbReference>
<dbReference type="InterPro" id="IPR002347">
    <property type="entry name" value="SDR_fam"/>
</dbReference>
<proteinExistence type="inferred from homology"/>
<dbReference type="InterPro" id="IPR036291">
    <property type="entry name" value="NAD(P)-bd_dom_sf"/>
</dbReference>
<evidence type="ECO:0000313" key="4">
    <source>
        <dbReference type="Proteomes" id="UP000179145"/>
    </source>
</evidence>
<evidence type="ECO:0000256" key="1">
    <source>
        <dbReference type="ARBA" id="ARBA00006484"/>
    </source>
</evidence>
<dbReference type="Proteomes" id="UP000179145">
    <property type="component" value="Chromosome"/>
</dbReference>
<dbReference type="Pfam" id="PF00106">
    <property type="entry name" value="adh_short"/>
    <property type="match status" value="1"/>
</dbReference>
<keyword evidence="2" id="KW-0560">Oxidoreductase</keyword>
<dbReference type="GO" id="GO:0016020">
    <property type="term" value="C:membrane"/>
    <property type="evidence" value="ECO:0007669"/>
    <property type="project" value="TreeGrafter"/>
</dbReference>
<name>A0A1D8UVD8_9PROT</name>
<dbReference type="PRINTS" id="PR00081">
    <property type="entry name" value="GDHRDH"/>
</dbReference>
<dbReference type="RefSeq" id="WP_070403162.1">
    <property type="nucleotide sequence ID" value="NZ_BJVW01000001.1"/>
</dbReference>
<evidence type="ECO:0000313" key="3">
    <source>
        <dbReference type="EMBL" id="AOX17588.1"/>
    </source>
</evidence>
<dbReference type="OrthoDB" id="9793825at2"/>
<dbReference type="PANTHER" id="PTHR44196:SF1">
    <property type="entry name" value="DEHYDROGENASE_REDUCTASE SDR FAMILY MEMBER 7B"/>
    <property type="match status" value="1"/>
</dbReference>
<dbReference type="eggNOG" id="COG0300">
    <property type="taxonomic scope" value="Bacteria"/>
</dbReference>
<evidence type="ECO:0000256" key="2">
    <source>
        <dbReference type="ARBA" id="ARBA00023002"/>
    </source>
</evidence>
<dbReference type="AlphaFoldDB" id="A0A1D8UVD8"/>
<dbReference type="STRING" id="153496.A0U89_11020"/>
<keyword evidence="4" id="KW-1185">Reference proteome</keyword>
<dbReference type="GO" id="GO:0016491">
    <property type="term" value="F:oxidoreductase activity"/>
    <property type="evidence" value="ECO:0007669"/>
    <property type="project" value="UniProtKB-KW"/>
</dbReference>
<dbReference type="EMBL" id="CP014674">
    <property type="protein sequence ID" value="AOX17588.1"/>
    <property type="molecule type" value="Genomic_DNA"/>
</dbReference>
<sequence length="272" mass="29083">MNPEFSSSSRPLAILTGASGGIGRVLAAILVQEGYRVVALSRKAPELEPAYQAQIAHIPCDLSLPDDIRKAAESIIELEAPVRVLLHCAGLIFPAKVASLGTDDMLHQVAVNLNAPMLLTSHLLCRVQKGGRIVFVNSMAAAMPLAGSSVYAATKAGLRNFALSLDQEMRPLGVRVMSIFPGAVATDMLKREMAGGGSVLNFVSHPVPPEAVAQAVMSLIRKPKAERFFPAIDGLFARFCMLAPGLLRLTLPLLTWIGTSGHRRAMRDAEKN</sequence>
<dbReference type="KEGG" id="kba:A0U89_11020"/>
<dbReference type="Gene3D" id="3.40.50.720">
    <property type="entry name" value="NAD(P)-binding Rossmann-like Domain"/>
    <property type="match status" value="1"/>
</dbReference>
<comment type="similarity">
    <text evidence="1">Belongs to the short-chain dehydrogenases/reductases (SDR) family.</text>
</comment>
<accession>A0A1D8UVD8</accession>
<organism evidence="3 4">
    <name type="scientific">Kozakia baliensis</name>
    <dbReference type="NCBI Taxonomy" id="153496"/>
    <lineage>
        <taxon>Bacteria</taxon>
        <taxon>Pseudomonadati</taxon>
        <taxon>Pseudomonadota</taxon>
        <taxon>Alphaproteobacteria</taxon>
        <taxon>Acetobacterales</taxon>
        <taxon>Acetobacteraceae</taxon>
        <taxon>Kozakia</taxon>
    </lineage>
</organism>
<dbReference type="CDD" id="cd05233">
    <property type="entry name" value="SDR_c"/>
    <property type="match status" value="1"/>
</dbReference>
<gene>
    <name evidence="3" type="ORF">A0U89_11020</name>
</gene>
<reference evidence="3 4" key="1">
    <citation type="journal article" date="2016" name="Microb. Cell Fact.">
        <title>Dissection of exopolysaccharide biosynthesis in Kozakia baliensis.</title>
        <authorList>
            <person name="Brandt J.U."/>
            <person name="Jakob F."/>
            <person name="Behr J."/>
            <person name="Geissler A.J."/>
            <person name="Vogel R.F."/>
        </authorList>
    </citation>
    <scope>NUCLEOTIDE SEQUENCE [LARGE SCALE GENOMIC DNA]</scope>
    <source>
        <strain evidence="3 4">DSM 14400</strain>
    </source>
</reference>
<protein>
    <submittedName>
        <fullName evidence="3">Short-chain dehydrogenase</fullName>
    </submittedName>
</protein>
<dbReference type="PANTHER" id="PTHR44196">
    <property type="entry name" value="DEHYDROGENASE/REDUCTASE SDR FAMILY MEMBER 7B"/>
    <property type="match status" value="1"/>
</dbReference>